<evidence type="ECO:0000313" key="7">
    <source>
        <dbReference type="EMBL" id="SHL02364.1"/>
    </source>
</evidence>
<dbReference type="GO" id="GO:0016787">
    <property type="term" value="F:hydrolase activity"/>
    <property type="evidence" value="ECO:0007669"/>
    <property type="project" value="UniProtKB-KW"/>
</dbReference>
<keyword evidence="5" id="KW-0472">Membrane</keyword>
<feature type="transmembrane region" description="Helical" evidence="5">
    <location>
        <begin position="41"/>
        <end position="66"/>
    </location>
</feature>
<dbReference type="Pfam" id="PF00149">
    <property type="entry name" value="Metallophos"/>
    <property type="match status" value="1"/>
</dbReference>
<evidence type="ECO:0000256" key="3">
    <source>
        <dbReference type="ARBA" id="ARBA00023004"/>
    </source>
</evidence>
<accession>A0A1M6X8V4</accession>
<dbReference type="AlphaFoldDB" id="A0A1M6X8V4"/>
<evidence type="ECO:0000256" key="4">
    <source>
        <dbReference type="ARBA" id="ARBA00025742"/>
    </source>
</evidence>
<evidence type="ECO:0000256" key="5">
    <source>
        <dbReference type="SAM" id="Phobius"/>
    </source>
</evidence>
<dbReference type="InterPro" id="IPR029052">
    <property type="entry name" value="Metallo-depent_PP-like"/>
</dbReference>
<keyword evidence="2" id="KW-0378">Hydrolase</keyword>
<dbReference type="PANTHER" id="PTHR42988:SF2">
    <property type="entry name" value="CYCLIC NUCLEOTIDE PHOSPHODIESTERASE CBUA0032-RELATED"/>
    <property type="match status" value="1"/>
</dbReference>
<evidence type="ECO:0000259" key="6">
    <source>
        <dbReference type="Pfam" id="PF00149"/>
    </source>
</evidence>
<sequence length="579" mass="63136">MNPVIDPRDGDVEDDASSTKRRSLLSLAGSLLAEISLPKLILSWTMLFVVPGLLLGLAPLVASAWVSMVSRKITSPLLGIWPALLLVTVLAIGLFGVRSLFRMAESSFWSLNSLAVEPIYVACREGLRHLVEKLLQSRLSESQLATLRAGTAGAAGIIIFAVASAVVTLCWPSSRWLGNLTDLASPHDLVSVALANSIVLVSAYLAVAALVWAFADATMPQPRDFGEFPASAGADHTWRVAHLSDIHVVGERYGFRIESGRAGPRGNERLNRLLTLLDFIHANNPLDTILITGDMTDAGRSAEWSELLDALKAHPRLAERILILPGNHDLNIVDRANPARLDLPTSPNRKLRRLRFLSAVDALHGERVRLIDQAGRCLLAGSLSEALKPHRTEMAKFAEVGRPRLSRRLNELWAAVFPMVLPPDRDDGLGIILLDSNADTHFSFTNALGMISVEQVRGIEIAAALYPQARWIIALHHHVIEYPKVAKVLSERIGTALVNGNWFVRRLQALGGRVVLMHGHRHIDWIGKCAGLAIVSAPSPVMEATDGSSTYFYIHTLATRTDGQFGLLTPERVVVDGQP</sequence>
<reference evidence="7 8" key="1">
    <citation type="submission" date="2016-11" db="EMBL/GenBank/DDBJ databases">
        <authorList>
            <person name="Jaros S."/>
            <person name="Januszkiewicz K."/>
            <person name="Wedrychowicz H."/>
        </authorList>
    </citation>
    <scope>NUCLEOTIDE SEQUENCE [LARGE SCALE GENOMIC DNA]</scope>
    <source>
        <strain evidence="7 8">GAS499</strain>
    </source>
</reference>
<dbReference type="GO" id="GO:0046872">
    <property type="term" value="F:metal ion binding"/>
    <property type="evidence" value="ECO:0007669"/>
    <property type="project" value="UniProtKB-KW"/>
</dbReference>
<evidence type="ECO:0000256" key="1">
    <source>
        <dbReference type="ARBA" id="ARBA00022723"/>
    </source>
</evidence>
<evidence type="ECO:0000313" key="8">
    <source>
        <dbReference type="Proteomes" id="UP000189935"/>
    </source>
</evidence>
<dbReference type="InterPro" id="IPR004843">
    <property type="entry name" value="Calcineurin-like_PHP"/>
</dbReference>
<feature type="domain" description="Calcineurin-like phosphoesterase" evidence="6">
    <location>
        <begin position="239"/>
        <end position="338"/>
    </location>
</feature>
<dbReference type="EMBL" id="LT670844">
    <property type="protein sequence ID" value="SHL02364.1"/>
    <property type="molecule type" value="Genomic_DNA"/>
</dbReference>
<comment type="similarity">
    <text evidence="4">Belongs to the cyclic nucleotide phosphodiesterase class-III family.</text>
</comment>
<protein>
    <submittedName>
        <fullName evidence="7">Calcineurin-like phosphoesterase</fullName>
    </submittedName>
</protein>
<dbReference type="SUPFAM" id="SSF56300">
    <property type="entry name" value="Metallo-dependent phosphatases"/>
    <property type="match status" value="1"/>
</dbReference>
<keyword evidence="3" id="KW-0408">Iron</keyword>
<proteinExistence type="inferred from homology"/>
<keyword evidence="1" id="KW-0479">Metal-binding</keyword>
<keyword evidence="5" id="KW-0812">Transmembrane</keyword>
<dbReference type="Proteomes" id="UP000189935">
    <property type="component" value="Chromosome I"/>
</dbReference>
<feature type="transmembrane region" description="Helical" evidence="5">
    <location>
        <begin position="144"/>
        <end position="169"/>
    </location>
</feature>
<feature type="transmembrane region" description="Helical" evidence="5">
    <location>
        <begin position="189"/>
        <end position="215"/>
    </location>
</feature>
<dbReference type="InterPro" id="IPR050884">
    <property type="entry name" value="CNP_phosphodiesterase-III"/>
</dbReference>
<dbReference type="Gene3D" id="3.60.21.10">
    <property type="match status" value="2"/>
</dbReference>
<name>A0A1M6X8V4_9BRAD</name>
<dbReference type="OrthoDB" id="7235496at2"/>
<feature type="transmembrane region" description="Helical" evidence="5">
    <location>
        <begin position="78"/>
        <end position="101"/>
    </location>
</feature>
<dbReference type="RefSeq" id="WP_079542068.1">
    <property type="nucleotide sequence ID" value="NZ_LT670844.1"/>
</dbReference>
<organism evidence="7 8">
    <name type="scientific">Bradyrhizobium lablabi</name>
    <dbReference type="NCBI Taxonomy" id="722472"/>
    <lineage>
        <taxon>Bacteria</taxon>
        <taxon>Pseudomonadati</taxon>
        <taxon>Pseudomonadota</taxon>
        <taxon>Alphaproteobacteria</taxon>
        <taxon>Hyphomicrobiales</taxon>
        <taxon>Nitrobacteraceae</taxon>
        <taxon>Bradyrhizobium</taxon>
    </lineage>
</organism>
<gene>
    <name evidence="7" type="ORF">SAMN05444159_4798</name>
</gene>
<keyword evidence="5" id="KW-1133">Transmembrane helix</keyword>
<dbReference type="PANTHER" id="PTHR42988">
    <property type="entry name" value="PHOSPHOHYDROLASE"/>
    <property type="match status" value="1"/>
</dbReference>
<evidence type="ECO:0000256" key="2">
    <source>
        <dbReference type="ARBA" id="ARBA00022801"/>
    </source>
</evidence>